<accession>A0A6A6PHU1</accession>
<dbReference type="InterPro" id="IPR017956">
    <property type="entry name" value="AT_hook_DNA-bd_motif"/>
</dbReference>
<dbReference type="EMBL" id="MU001641">
    <property type="protein sequence ID" value="KAF2479552.1"/>
    <property type="molecule type" value="Genomic_DNA"/>
</dbReference>
<dbReference type="RefSeq" id="XP_033586122.1">
    <property type="nucleotide sequence ID" value="XM_033734684.1"/>
</dbReference>
<keyword evidence="4" id="KW-1185">Reference proteome</keyword>
<evidence type="ECO:0000256" key="1">
    <source>
        <dbReference type="ARBA" id="ARBA00004173"/>
    </source>
</evidence>
<dbReference type="PANTHER" id="PTHR28133:SF1">
    <property type="entry name" value="REQUIRED FOR RESPIRATORY GROWTH PROTEIN 7, MITOCHONDRIAL"/>
    <property type="match status" value="1"/>
</dbReference>
<dbReference type="GO" id="GO:0003677">
    <property type="term" value="F:DNA binding"/>
    <property type="evidence" value="ECO:0007669"/>
    <property type="project" value="InterPro"/>
</dbReference>
<evidence type="ECO:0008006" key="5">
    <source>
        <dbReference type="Google" id="ProtNLM"/>
    </source>
</evidence>
<dbReference type="InterPro" id="IPR018828">
    <property type="entry name" value="RRG7"/>
</dbReference>
<reference evidence="3" key="1">
    <citation type="journal article" date="2020" name="Stud. Mycol.">
        <title>101 Dothideomycetes genomes: a test case for predicting lifestyles and emergence of pathogens.</title>
        <authorList>
            <person name="Haridas S."/>
            <person name="Albert R."/>
            <person name="Binder M."/>
            <person name="Bloem J."/>
            <person name="Labutti K."/>
            <person name="Salamov A."/>
            <person name="Andreopoulos B."/>
            <person name="Baker S."/>
            <person name="Barry K."/>
            <person name="Bills G."/>
            <person name="Bluhm B."/>
            <person name="Cannon C."/>
            <person name="Castanera R."/>
            <person name="Culley D."/>
            <person name="Daum C."/>
            <person name="Ezra D."/>
            <person name="Gonzalez J."/>
            <person name="Henrissat B."/>
            <person name="Kuo A."/>
            <person name="Liang C."/>
            <person name="Lipzen A."/>
            <person name="Lutzoni F."/>
            <person name="Magnuson J."/>
            <person name="Mondo S."/>
            <person name="Nolan M."/>
            <person name="Ohm R."/>
            <person name="Pangilinan J."/>
            <person name="Park H.-J."/>
            <person name="Ramirez L."/>
            <person name="Alfaro M."/>
            <person name="Sun H."/>
            <person name="Tritt A."/>
            <person name="Yoshinaga Y."/>
            <person name="Zwiers L.-H."/>
            <person name="Turgeon B."/>
            <person name="Goodwin S."/>
            <person name="Spatafora J."/>
            <person name="Crous P."/>
            <person name="Grigoriev I."/>
        </authorList>
    </citation>
    <scope>NUCLEOTIDE SEQUENCE</scope>
    <source>
        <strain evidence="3">CBS 113389</strain>
    </source>
</reference>
<dbReference type="Pfam" id="PF10356">
    <property type="entry name" value="RRG7"/>
    <property type="match status" value="2"/>
</dbReference>
<dbReference type="GeneID" id="54475686"/>
<proteinExistence type="predicted"/>
<evidence type="ECO:0000313" key="4">
    <source>
        <dbReference type="Proteomes" id="UP000799767"/>
    </source>
</evidence>
<dbReference type="OrthoDB" id="20734at2759"/>
<dbReference type="Proteomes" id="UP000799767">
    <property type="component" value="Unassembled WGS sequence"/>
</dbReference>
<organism evidence="3 4">
    <name type="scientific">Neohortaea acidophila</name>
    <dbReference type="NCBI Taxonomy" id="245834"/>
    <lineage>
        <taxon>Eukaryota</taxon>
        <taxon>Fungi</taxon>
        <taxon>Dikarya</taxon>
        <taxon>Ascomycota</taxon>
        <taxon>Pezizomycotina</taxon>
        <taxon>Dothideomycetes</taxon>
        <taxon>Dothideomycetidae</taxon>
        <taxon>Mycosphaerellales</taxon>
        <taxon>Teratosphaeriaceae</taxon>
        <taxon>Neohortaea</taxon>
    </lineage>
</organism>
<evidence type="ECO:0000313" key="3">
    <source>
        <dbReference type="EMBL" id="KAF2479552.1"/>
    </source>
</evidence>
<sequence length="297" mass="32922">MLWRYGRLLHPVRTSSWPSRLFSTGGIVGQEQPVLVRKRGRPRKDEQTREVVNVAEISQASIDMPKAPAFELALAKAKSKRRVFNPDKMPPRVLPRPSKHNDLASYVKYASNVNLDLKSNVYKGTLYEYTVASVLQSYNFALERVGQANDKGIDLRGYWYLPSPSKLRPNILPIIVQCKAFAPRPAMIRELEGSYVGAPAGWRDDGVLALLVSSETSTKGVNLALQRSSLPMGLMQVTPQGQLRQFVWNLAAARAGMEGLGVVLKYGEDNARDGEIAKGRVLLTWMGSVWRTGDVGG</sequence>
<comment type="subcellular location">
    <subcellularLocation>
        <location evidence="1">Mitochondrion</location>
    </subcellularLocation>
</comment>
<protein>
    <recommendedName>
        <fullName evidence="5">Required for respiratory growth protein 7, mitochondrial</fullName>
    </recommendedName>
</protein>
<gene>
    <name evidence="3" type="ORF">BDY17DRAFT_304181</name>
</gene>
<name>A0A6A6PHU1_9PEZI</name>
<dbReference type="GO" id="GO:0005739">
    <property type="term" value="C:mitochondrion"/>
    <property type="evidence" value="ECO:0007669"/>
    <property type="project" value="UniProtKB-SubCell"/>
</dbReference>
<evidence type="ECO:0000256" key="2">
    <source>
        <dbReference type="ARBA" id="ARBA00023128"/>
    </source>
</evidence>
<dbReference type="Pfam" id="PF02178">
    <property type="entry name" value="AT_hook"/>
    <property type="match status" value="1"/>
</dbReference>
<keyword evidence="2" id="KW-0496">Mitochondrion</keyword>
<dbReference type="AlphaFoldDB" id="A0A6A6PHU1"/>
<dbReference type="PANTHER" id="PTHR28133">
    <property type="entry name" value="REQUIRED FOR RESPIRATORY GROWTH PROTEIN 7, MITOCHONDRIAL"/>
    <property type="match status" value="1"/>
</dbReference>